<sequence>MPPVQVVIGIVVERGRVLITRRHDDGRHLAGFWEFPGGKVEPGESLEDALRRELAEELDIKVSVRSTLQASTHDYPSATVVLHPFICDLSAGDPKPLASQEFRWVTLTELPDYQFPPANAAWLKSLADHLPQATT</sequence>
<comment type="catalytic activity">
    <reaction evidence="10">
        <text>8-oxo-dGTP + H2O = 8-oxo-dGMP + diphosphate + H(+)</text>
        <dbReference type="Rhea" id="RHEA:31575"/>
        <dbReference type="ChEBI" id="CHEBI:15377"/>
        <dbReference type="ChEBI" id="CHEBI:15378"/>
        <dbReference type="ChEBI" id="CHEBI:33019"/>
        <dbReference type="ChEBI" id="CHEBI:63224"/>
        <dbReference type="ChEBI" id="CHEBI:77896"/>
        <dbReference type="EC" id="3.6.1.55"/>
    </reaction>
</comment>
<dbReference type="AlphaFoldDB" id="A0A7M2WXX6"/>
<keyword evidence="21" id="KW-1185">Reference proteome</keyword>
<feature type="binding site" evidence="17">
    <location>
        <position position="28"/>
    </location>
    <ligand>
        <name>8-oxo-dGTP</name>
        <dbReference type="ChEBI" id="CHEBI:77896"/>
    </ligand>
</feature>
<keyword evidence="9" id="KW-0234">DNA repair</keyword>
<evidence type="ECO:0000256" key="9">
    <source>
        <dbReference type="ARBA" id="ARBA00023204"/>
    </source>
</evidence>
<dbReference type="GO" id="GO:0006260">
    <property type="term" value="P:DNA replication"/>
    <property type="evidence" value="ECO:0007669"/>
    <property type="project" value="UniProtKB-KW"/>
</dbReference>
<evidence type="ECO:0000256" key="4">
    <source>
        <dbReference type="ARBA" id="ARBA00022705"/>
    </source>
</evidence>
<dbReference type="KEGG" id="hbs:IPV69_02185"/>
<dbReference type="PRINTS" id="PR00502">
    <property type="entry name" value="NUDIXFAMILY"/>
</dbReference>
<dbReference type="Gene3D" id="3.90.79.10">
    <property type="entry name" value="Nucleoside Triphosphate Pyrophosphohydrolase"/>
    <property type="match status" value="1"/>
</dbReference>
<accession>A0A7M2WXX6</accession>
<dbReference type="GO" id="GO:0035539">
    <property type="term" value="F:8-oxo-7,8-dihydrodeoxyguanosine triphosphate pyrophosphatase activity"/>
    <property type="evidence" value="ECO:0007669"/>
    <property type="project" value="UniProtKB-EC"/>
</dbReference>
<dbReference type="NCBIfam" id="TIGR00586">
    <property type="entry name" value="mutt"/>
    <property type="match status" value="1"/>
</dbReference>
<dbReference type="InterPro" id="IPR003561">
    <property type="entry name" value="Mutator_MutT"/>
</dbReference>
<evidence type="ECO:0000256" key="16">
    <source>
        <dbReference type="ARBA" id="ARBA00042798"/>
    </source>
</evidence>
<keyword evidence="3" id="KW-0515">Mutator protein</keyword>
<comment type="catalytic activity">
    <reaction evidence="11">
        <text>8-oxo-GTP + H2O = 8-oxo-GMP + diphosphate + H(+)</text>
        <dbReference type="Rhea" id="RHEA:67616"/>
        <dbReference type="ChEBI" id="CHEBI:15377"/>
        <dbReference type="ChEBI" id="CHEBI:15378"/>
        <dbReference type="ChEBI" id="CHEBI:33019"/>
        <dbReference type="ChEBI" id="CHEBI:143553"/>
        <dbReference type="ChEBI" id="CHEBI:145694"/>
    </reaction>
</comment>
<evidence type="ECO:0000256" key="11">
    <source>
        <dbReference type="ARBA" id="ARBA00036904"/>
    </source>
</evidence>
<dbReference type="Proteomes" id="UP000593765">
    <property type="component" value="Chromosome"/>
</dbReference>
<keyword evidence="8 18" id="KW-0460">Magnesium</keyword>
<dbReference type="InterPro" id="IPR015797">
    <property type="entry name" value="NUDIX_hydrolase-like_dom_sf"/>
</dbReference>
<evidence type="ECO:0000256" key="6">
    <source>
        <dbReference type="ARBA" id="ARBA00022763"/>
    </source>
</evidence>
<reference evidence="20 21" key="1">
    <citation type="submission" date="2020-10" db="EMBL/GenBank/DDBJ databases">
        <title>Wide distribution of Phycisphaera-like planctomycetes from WD2101 soil group in peatlands and genome analysis of the first cultivated representative.</title>
        <authorList>
            <person name="Dedysh S.N."/>
            <person name="Beletsky A.V."/>
            <person name="Ivanova A."/>
            <person name="Kulichevskaya I.S."/>
            <person name="Suzina N.E."/>
            <person name="Philippov D.A."/>
            <person name="Rakitin A.L."/>
            <person name="Mardanov A.V."/>
            <person name="Ravin N.V."/>
        </authorList>
    </citation>
    <scope>NUCLEOTIDE SEQUENCE [LARGE SCALE GENOMIC DNA]</scope>
    <source>
        <strain evidence="20 21">M1803</strain>
    </source>
</reference>
<dbReference type="InterPro" id="IPR000086">
    <property type="entry name" value="NUDIX_hydrolase_dom"/>
</dbReference>
<feature type="binding site" evidence="18">
    <location>
        <position position="57"/>
    </location>
    <ligand>
        <name>Mg(2+)</name>
        <dbReference type="ChEBI" id="CHEBI:18420"/>
    </ligand>
</feature>
<feature type="binding site" evidence="18">
    <location>
        <position position="37"/>
    </location>
    <ligand>
        <name>Mg(2+)</name>
        <dbReference type="ChEBI" id="CHEBI:18420"/>
    </ligand>
</feature>
<dbReference type="PROSITE" id="PS51462">
    <property type="entry name" value="NUDIX"/>
    <property type="match status" value="1"/>
</dbReference>
<dbReference type="InterPro" id="IPR020084">
    <property type="entry name" value="NUDIX_hydrolase_CS"/>
</dbReference>
<comment type="cofactor">
    <cofactor evidence="1 18">
        <name>Mg(2+)</name>
        <dbReference type="ChEBI" id="CHEBI:18420"/>
    </cofactor>
</comment>
<gene>
    <name evidence="20" type="primary">mutT</name>
    <name evidence="20" type="ORF">IPV69_02185</name>
</gene>
<dbReference type="Pfam" id="PF14815">
    <property type="entry name" value="NUDIX_4"/>
    <property type="match status" value="1"/>
</dbReference>
<dbReference type="RefSeq" id="WP_206293278.1">
    <property type="nucleotide sequence ID" value="NZ_CP063458.1"/>
</dbReference>
<evidence type="ECO:0000256" key="14">
    <source>
        <dbReference type="ARBA" id="ARBA00041592"/>
    </source>
</evidence>
<evidence type="ECO:0000256" key="2">
    <source>
        <dbReference type="ARBA" id="ARBA00005582"/>
    </source>
</evidence>
<feature type="domain" description="Nudix hydrolase" evidence="19">
    <location>
        <begin position="2"/>
        <end position="130"/>
    </location>
</feature>
<keyword evidence="7" id="KW-0378">Hydrolase</keyword>
<keyword evidence="4" id="KW-0235">DNA replication</keyword>
<organism evidence="20 21">
    <name type="scientific">Humisphaera borealis</name>
    <dbReference type="NCBI Taxonomy" id="2807512"/>
    <lineage>
        <taxon>Bacteria</taxon>
        <taxon>Pseudomonadati</taxon>
        <taxon>Planctomycetota</taxon>
        <taxon>Phycisphaerae</taxon>
        <taxon>Tepidisphaerales</taxon>
        <taxon>Tepidisphaeraceae</taxon>
        <taxon>Humisphaera</taxon>
    </lineage>
</organism>
<dbReference type="EC" id="3.6.1.55" evidence="12"/>
<evidence type="ECO:0000256" key="18">
    <source>
        <dbReference type="PIRSR" id="PIRSR603561-2"/>
    </source>
</evidence>
<evidence type="ECO:0000256" key="8">
    <source>
        <dbReference type="ARBA" id="ARBA00022842"/>
    </source>
</evidence>
<dbReference type="GO" id="GO:0008413">
    <property type="term" value="F:8-oxo-7,8-dihydroguanosine triphosphate pyrophosphatase activity"/>
    <property type="evidence" value="ECO:0007669"/>
    <property type="project" value="InterPro"/>
</dbReference>
<dbReference type="PROSITE" id="PS00893">
    <property type="entry name" value="NUDIX_BOX"/>
    <property type="match status" value="1"/>
</dbReference>
<dbReference type="EMBL" id="CP063458">
    <property type="protein sequence ID" value="QOV90204.1"/>
    <property type="molecule type" value="Genomic_DNA"/>
</dbReference>
<feature type="binding site" evidence="17">
    <location>
        <position position="22"/>
    </location>
    <ligand>
        <name>8-oxo-dGTP</name>
        <dbReference type="ChEBI" id="CHEBI:77896"/>
    </ligand>
</feature>
<keyword evidence="5 18" id="KW-0479">Metal-binding</keyword>
<evidence type="ECO:0000313" key="20">
    <source>
        <dbReference type="EMBL" id="QOV90204.1"/>
    </source>
</evidence>
<dbReference type="CDD" id="cd03425">
    <property type="entry name" value="NUDIX_MutT_NudA_like"/>
    <property type="match status" value="1"/>
</dbReference>
<dbReference type="SUPFAM" id="SSF55811">
    <property type="entry name" value="Nudix"/>
    <property type="match status" value="1"/>
</dbReference>
<feature type="binding site" evidence="17">
    <location>
        <position position="119"/>
    </location>
    <ligand>
        <name>8-oxo-dGTP</name>
        <dbReference type="ChEBI" id="CHEBI:77896"/>
    </ligand>
</feature>
<proteinExistence type="inferred from homology"/>
<evidence type="ECO:0000256" key="1">
    <source>
        <dbReference type="ARBA" id="ARBA00001946"/>
    </source>
</evidence>
<dbReference type="GO" id="GO:0044716">
    <property type="term" value="F:8-oxo-GDP phosphatase activity"/>
    <property type="evidence" value="ECO:0007669"/>
    <property type="project" value="TreeGrafter"/>
</dbReference>
<dbReference type="GO" id="GO:0006281">
    <property type="term" value="P:DNA repair"/>
    <property type="evidence" value="ECO:0007669"/>
    <property type="project" value="UniProtKB-KW"/>
</dbReference>
<dbReference type="InterPro" id="IPR029119">
    <property type="entry name" value="MutY_C"/>
</dbReference>
<dbReference type="PANTHER" id="PTHR47707">
    <property type="entry name" value="8-OXO-DGTP DIPHOSPHATASE"/>
    <property type="match status" value="1"/>
</dbReference>
<protein>
    <recommendedName>
        <fullName evidence="13">8-oxo-dGTP diphosphatase</fullName>
        <ecNumber evidence="12">3.6.1.55</ecNumber>
    </recommendedName>
    <alternativeName>
        <fullName evidence="16">7,8-dihydro-8-oxoguanine-triphosphatase</fullName>
    </alternativeName>
    <alternativeName>
        <fullName evidence="15">Mutator protein MutT</fullName>
    </alternativeName>
    <alternativeName>
        <fullName evidence="14">dGTP pyrophosphohydrolase</fullName>
    </alternativeName>
</protein>
<evidence type="ECO:0000256" key="5">
    <source>
        <dbReference type="ARBA" id="ARBA00022723"/>
    </source>
</evidence>
<evidence type="ECO:0000256" key="13">
    <source>
        <dbReference type="ARBA" id="ARBA00040794"/>
    </source>
</evidence>
<keyword evidence="6" id="KW-0227">DNA damage</keyword>
<evidence type="ECO:0000313" key="21">
    <source>
        <dbReference type="Proteomes" id="UP000593765"/>
    </source>
</evidence>
<name>A0A7M2WXX6_9BACT</name>
<evidence type="ECO:0000256" key="10">
    <source>
        <dbReference type="ARBA" id="ARBA00035861"/>
    </source>
</evidence>
<dbReference type="InterPro" id="IPR047127">
    <property type="entry name" value="MutT-like"/>
</dbReference>
<evidence type="ECO:0000256" key="7">
    <source>
        <dbReference type="ARBA" id="ARBA00022801"/>
    </source>
</evidence>
<dbReference type="GO" id="GO:0044715">
    <property type="term" value="F:8-oxo-dGDP phosphatase activity"/>
    <property type="evidence" value="ECO:0007669"/>
    <property type="project" value="TreeGrafter"/>
</dbReference>
<evidence type="ECO:0000256" key="15">
    <source>
        <dbReference type="ARBA" id="ARBA00041979"/>
    </source>
</evidence>
<dbReference type="InterPro" id="IPR020476">
    <property type="entry name" value="Nudix_hydrolase"/>
</dbReference>
<comment type="similarity">
    <text evidence="2">Belongs to the Nudix hydrolase family.</text>
</comment>
<feature type="binding site" evidence="17">
    <location>
        <begin position="34"/>
        <end position="37"/>
    </location>
    <ligand>
        <name>8-oxo-dGTP</name>
        <dbReference type="ChEBI" id="CHEBI:77896"/>
    </ligand>
</feature>
<evidence type="ECO:0000259" key="19">
    <source>
        <dbReference type="PROSITE" id="PS51462"/>
    </source>
</evidence>
<evidence type="ECO:0000256" key="12">
    <source>
        <dbReference type="ARBA" id="ARBA00038905"/>
    </source>
</evidence>
<dbReference type="GO" id="GO:0046872">
    <property type="term" value="F:metal ion binding"/>
    <property type="evidence" value="ECO:0007669"/>
    <property type="project" value="UniProtKB-KW"/>
</dbReference>
<evidence type="ECO:0000256" key="3">
    <source>
        <dbReference type="ARBA" id="ARBA00022457"/>
    </source>
</evidence>
<dbReference type="PANTHER" id="PTHR47707:SF1">
    <property type="entry name" value="NUDIX HYDROLASE FAMILY PROTEIN"/>
    <property type="match status" value="1"/>
</dbReference>
<evidence type="ECO:0000256" key="17">
    <source>
        <dbReference type="PIRSR" id="PIRSR603561-1"/>
    </source>
</evidence>